<dbReference type="InterPro" id="IPR039650">
    <property type="entry name" value="HdrA-like"/>
</dbReference>
<sequence>MKNWKETALAETASPVLAEADVVVCGGGPSGVAAAVMSARNGLKTILIEKNGFCGGGAVAGLSGTICGLFLTQDDIENKNAKQIVFGFAEEFRARLLAKGGATAPQIYGNTHVVTFDPLIWREAADDLLEESGVQCLYHTYMTEVVRDGDDITAIRVESKAGSTFLKAKAFIDTSGDAALVTKAGCEYSFGDNGAIQNPTMIFRLSDVVESDFYDYFGKNTICPPDMIEQLKTAFESREYDTPRNKVWVFPTPQKGVFLMNCTRLAGQDNRLLNVVDPADFTYAEVYGRRQAREYHRFFKDKIKGFEESQLIDMPPEVGIRQTRTISGESTLTNEQVANCDKPEDGVVRSSWPIEMHAGEKSKLHWLMEDYYEVPYGTLVPKELDNVIVAGRCLSAEHEALASARVTAQCFELGHAAAVATKQKIEKAINYRDVDTKELRKAMRAAGSAL</sequence>
<organism evidence="6 7">
    <name type="scientific">Pseudovibrio ascidiaceicola</name>
    <dbReference type="NCBI Taxonomy" id="285279"/>
    <lineage>
        <taxon>Bacteria</taxon>
        <taxon>Pseudomonadati</taxon>
        <taxon>Pseudomonadota</taxon>
        <taxon>Alphaproteobacteria</taxon>
        <taxon>Hyphomicrobiales</taxon>
        <taxon>Stappiaceae</taxon>
        <taxon>Pseudovibrio</taxon>
    </lineage>
</organism>
<evidence type="ECO:0000256" key="2">
    <source>
        <dbReference type="ARBA" id="ARBA00022723"/>
    </source>
</evidence>
<name>A0A1I4EH23_9HYPH</name>
<keyword evidence="2" id="KW-0479">Metal-binding</keyword>
<dbReference type="Gene3D" id="3.50.50.60">
    <property type="entry name" value="FAD/NAD(P)-binding domain"/>
    <property type="match status" value="1"/>
</dbReference>
<keyword evidence="3" id="KW-0560">Oxidoreductase</keyword>
<dbReference type="SUPFAM" id="SSF51905">
    <property type="entry name" value="FAD/NAD(P)-binding domain"/>
    <property type="match status" value="1"/>
</dbReference>
<dbReference type="InterPro" id="IPR036188">
    <property type="entry name" value="FAD/NAD-bd_sf"/>
</dbReference>
<comment type="caution">
    <text evidence="6">The sequence shown here is derived from an EMBL/GenBank/DDBJ whole genome shotgun (WGS) entry which is preliminary data.</text>
</comment>
<accession>A0A1I4EH23</accession>
<evidence type="ECO:0000256" key="4">
    <source>
        <dbReference type="ARBA" id="ARBA00023004"/>
    </source>
</evidence>
<evidence type="ECO:0000256" key="3">
    <source>
        <dbReference type="ARBA" id="ARBA00023002"/>
    </source>
</evidence>
<gene>
    <name evidence="6" type="ORF">SAMN04488518_11561</name>
</gene>
<dbReference type="EMBL" id="FOSK01000015">
    <property type="protein sequence ID" value="SFL05068.1"/>
    <property type="molecule type" value="Genomic_DNA"/>
</dbReference>
<evidence type="ECO:0000313" key="6">
    <source>
        <dbReference type="EMBL" id="SFL05068.1"/>
    </source>
</evidence>
<dbReference type="PANTHER" id="PTHR43498">
    <property type="entry name" value="FERREDOXIN:COB-COM HETERODISULFIDE REDUCTASE SUBUNIT A"/>
    <property type="match status" value="1"/>
</dbReference>
<reference evidence="6 7" key="1">
    <citation type="submission" date="2016-10" db="EMBL/GenBank/DDBJ databases">
        <authorList>
            <person name="Varghese N."/>
            <person name="Submissions S."/>
        </authorList>
    </citation>
    <scope>NUCLEOTIDE SEQUENCE [LARGE SCALE GENOMIC DNA]</scope>
    <source>
        <strain evidence="6 7">DSM 16392</strain>
    </source>
</reference>
<keyword evidence="1" id="KW-0004">4Fe-4S</keyword>
<dbReference type="Proteomes" id="UP000199598">
    <property type="component" value="Unassembled WGS sequence"/>
</dbReference>
<evidence type="ECO:0000313" key="7">
    <source>
        <dbReference type="Proteomes" id="UP000199598"/>
    </source>
</evidence>
<proteinExistence type="predicted"/>
<dbReference type="Pfam" id="PF12831">
    <property type="entry name" value="FAD_oxidored"/>
    <property type="match status" value="1"/>
</dbReference>
<dbReference type="RefSeq" id="WP_093523128.1">
    <property type="nucleotide sequence ID" value="NZ_FOSK01000015.1"/>
</dbReference>
<protein>
    <submittedName>
        <fullName evidence="6">FAD dependent oxidoreductase</fullName>
    </submittedName>
</protein>
<dbReference type="PANTHER" id="PTHR43498:SF1">
    <property type="entry name" value="COB--COM HETERODISULFIDE REDUCTASE IRON-SULFUR SUBUNIT A"/>
    <property type="match status" value="1"/>
</dbReference>
<evidence type="ECO:0000256" key="5">
    <source>
        <dbReference type="ARBA" id="ARBA00023014"/>
    </source>
</evidence>
<keyword evidence="4" id="KW-0408">Iron</keyword>
<evidence type="ECO:0000256" key="1">
    <source>
        <dbReference type="ARBA" id="ARBA00022485"/>
    </source>
</evidence>
<keyword evidence="5" id="KW-0411">Iron-sulfur</keyword>
<keyword evidence="7" id="KW-1185">Reference proteome</keyword>